<evidence type="ECO:0000313" key="3">
    <source>
        <dbReference type="EMBL" id="CVI25255.1"/>
    </source>
</evidence>
<keyword evidence="1" id="KW-0479">Metal-binding</keyword>
<proteinExistence type="predicted"/>
<dbReference type="Proteomes" id="UP000192074">
    <property type="component" value="Unassembled WGS sequence"/>
</dbReference>
<evidence type="ECO:0000256" key="1">
    <source>
        <dbReference type="ARBA" id="ARBA00022723"/>
    </source>
</evidence>
<dbReference type="CDD" id="cd07255">
    <property type="entry name" value="VOC_BsCatE_like_N"/>
    <property type="match status" value="1"/>
</dbReference>
<dbReference type="RefSeq" id="WP_236766414.1">
    <property type="nucleotide sequence ID" value="NZ_LT009760.1"/>
</dbReference>
<reference evidence="3 4" key="1">
    <citation type="submission" date="2016-01" db="EMBL/GenBank/DDBJ databases">
        <authorList>
            <person name="Regsiter A."/>
            <person name="william w."/>
        </authorList>
    </citation>
    <scope>NUCLEOTIDE SEQUENCE [LARGE SCALE GENOMIC DNA]</scope>
    <source>
        <strain evidence="3 4">B6</strain>
    </source>
</reference>
<dbReference type="PROSITE" id="PS00934">
    <property type="entry name" value="GLYOXALASE_I_1"/>
    <property type="match status" value="1"/>
</dbReference>
<dbReference type="InterPro" id="IPR018146">
    <property type="entry name" value="Glyoxalase_1_CS"/>
</dbReference>
<sequence length="302" mass="32665">MISTENSQMAEAIRDDIAACAPIRIGGVTLVVRDLDRMTRFYREVVGLEPITQEGATLHLGVDGYILISLRHDPNALPNSPRSAGLYHIAFLLPSRDDLGAWVRHVLQLRVRLTGASDHLVSEAIYLTDPEGNGVEVYADRPSSTWTRIQQVIQMGAGPLDLGELSRSTTLDWNGMPEGGTVGHVHLQVGDVAAADSFYGALLGFKINAAAPTVSFYSTGGYHHQLAGNTWQSAGAGIRREGTAGLAEVELLLRDSETLATVTSHLTDAGKLPLDEKGHLVIFDPWNIRLRLTSAATARRAR</sequence>
<evidence type="ECO:0000259" key="2">
    <source>
        <dbReference type="PROSITE" id="PS51819"/>
    </source>
</evidence>
<evidence type="ECO:0000313" key="4">
    <source>
        <dbReference type="Proteomes" id="UP000192074"/>
    </source>
</evidence>
<keyword evidence="3" id="KW-0560">Oxidoreductase</keyword>
<dbReference type="EMBL" id="FCNL01000042">
    <property type="protein sequence ID" value="CVI25255.1"/>
    <property type="molecule type" value="Genomic_DNA"/>
</dbReference>
<accession>A0A822VBF0</accession>
<gene>
    <name evidence="3" type="ORF">AGR4A_pAt30070</name>
</gene>
<dbReference type="SUPFAM" id="SSF54593">
    <property type="entry name" value="Glyoxalase/Bleomycin resistance protein/Dihydroxybiphenyl dioxygenase"/>
    <property type="match status" value="2"/>
</dbReference>
<feature type="domain" description="VOC" evidence="2">
    <location>
        <begin position="181"/>
        <end position="295"/>
    </location>
</feature>
<protein>
    <submittedName>
        <fullName evidence="3">Glyoxalase/bleomycin resistance protein/dioxygenase</fullName>
    </submittedName>
</protein>
<dbReference type="GO" id="GO:0051213">
    <property type="term" value="F:dioxygenase activity"/>
    <property type="evidence" value="ECO:0007669"/>
    <property type="project" value="UniProtKB-KW"/>
</dbReference>
<dbReference type="Gene3D" id="3.10.180.10">
    <property type="entry name" value="2,3-Dihydroxybiphenyl 1,2-Dioxygenase, domain 1"/>
    <property type="match status" value="2"/>
</dbReference>
<comment type="caution">
    <text evidence="3">The sequence shown here is derived from an EMBL/GenBank/DDBJ whole genome shotgun (WGS) entry which is preliminary data.</text>
</comment>
<dbReference type="InterPro" id="IPR029068">
    <property type="entry name" value="Glyas_Bleomycin-R_OHBP_Dase"/>
</dbReference>
<organism evidence="3 4">
    <name type="scientific">Agrobacterium tumefaciens str. B6</name>
    <dbReference type="NCBI Taxonomy" id="1183423"/>
    <lineage>
        <taxon>Bacteria</taxon>
        <taxon>Pseudomonadati</taxon>
        <taxon>Pseudomonadota</taxon>
        <taxon>Alphaproteobacteria</taxon>
        <taxon>Hyphomicrobiales</taxon>
        <taxon>Rhizobiaceae</taxon>
        <taxon>Rhizobium/Agrobacterium group</taxon>
        <taxon>Agrobacterium</taxon>
        <taxon>Agrobacterium tumefaciens complex</taxon>
    </lineage>
</organism>
<keyword evidence="3" id="KW-0223">Dioxygenase</keyword>
<dbReference type="PANTHER" id="PTHR43279">
    <property type="entry name" value="CATECHOL-2,3-DIOXYGENASE"/>
    <property type="match status" value="1"/>
</dbReference>
<dbReference type="GO" id="GO:0004462">
    <property type="term" value="F:lactoylglutathione lyase activity"/>
    <property type="evidence" value="ECO:0007669"/>
    <property type="project" value="InterPro"/>
</dbReference>
<dbReference type="Pfam" id="PF00903">
    <property type="entry name" value="Glyoxalase"/>
    <property type="match status" value="2"/>
</dbReference>
<dbReference type="AlphaFoldDB" id="A0A822VBF0"/>
<dbReference type="PANTHER" id="PTHR43279:SF1">
    <property type="entry name" value="CATECHOL-2,3-DIOXYGENASE"/>
    <property type="match status" value="1"/>
</dbReference>
<feature type="domain" description="VOC" evidence="2">
    <location>
        <begin position="24"/>
        <end position="140"/>
    </location>
</feature>
<dbReference type="GO" id="GO:0046872">
    <property type="term" value="F:metal ion binding"/>
    <property type="evidence" value="ECO:0007669"/>
    <property type="project" value="UniProtKB-KW"/>
</dbReference>
<dbReference type="InterPro" id="IPR037523">
    <property type="entry name" value="VOC_core"/>
</dbReference>
<dbReference type="PROSITE" id="PS51819">
    <property type="entry name" value="VOC"/>
    <property type="match status" value="2"/>
</dbReference>
<dbReference type="InterPro" id="IPR004360">
    <property type="entry name" value="Glyas_Fos-R_dOase_dom"/>
</dbReference>
<name>A0A822VBF0_AGRTU</name>